<dbReference type="EnsemblPlants" id="OGLUM06G01300.1">
    <property type="protein sequence ID" value="OGLUM06G01300.1"/>
    <property type="gene ID" value="OGLUM06G01300"/>
</dbReference>
<organism evidence="2">
    <name type="scientific">Oryza glumipatula</name>
    <dbReference type="NCBI Taxonomy" id="40148"/>
    <lineage>
        <taxon>Eukaryota</taxon>
        <taxon>Viridiplantae</taxon>
        <taxon>Streptophyta</taxon>
        <taxon>Embryophyta</taxon>
        <taxon>Tracheophyta</taxon>
        <taxon>Spermatophyta</taxon>
        <taxon>Magnoliopsida</taxon>
        <taxon>Liliopsida</taxon>
        <taxon>Poales</taxon>
        <taxon>Poaceae</taxon>
        <taxon>BOP clade</taxon>
        <taxon>Oryzoideae</taxon>
        <taxon>Oryzeae</taxon>
        <taxon>Oryzinae</taxon>
        <taxon>Oryza</taxon>
    </lineage>
</organism>
<dbReference type="PANTHER" id="PTHR37218">
    <property type="entry name" value="COILED-COIL PROTEIN"/>
    <property type="match status" value="1"/>
</dbReference>
<feature type="compositionally biased region" description="Basic residues" evidence="1">
    <location>
        <begin position="1"/>
        <end position="11"/>
    </location>
</feature>
<proteinExistence type="predicted"/>
<dbReference type="PANTHER" id="PTHR37218:SF2">
    <property type="entry name" value="COILED-COIL PROTEIN"/>
    <property type="match status" value="1"/>
</dbReference>
<evidence type="ECO:0000256" key="1">
    <source>
        <dbReference type="SAM" id="MobiDB-lite"/>
    </source>
</evidence>
<keyword evidence="3" id="KW-1185">Reference proteome</keyword>
<dbReference type="AlphaFoldDB" id="A0A0E0A4B0"/>
<dbReference type="Proteomes" id="UP000026961">
    <property type="component" value="Chromosome 6"/>
</dbReference>
<sequence>MPGKGRRRREKNYRAAHGGEPRLPPPPKQRELDALPSKLRRLIAIQEKHKGGEKGAVAGDSSGKQGESDAAKNKARKDKVKAKGSGRGGKLWIFVSDFIDAGVLSSLLQGGSGAGRRLHVAGVALAAPRGMAFIYGAGAGASSSEMLARRRN</sequence>
<accession>A0A0E0A4B0</accession>
<dbReference type="Gramene" id="OGLUM06G01300.1">
    <property type="protein sequence ID" value="OGLUM06G01300.1"/>
    <property type="gene ID" value="OGLUM06G01300"/>
</dbReference>
<dbReference type="STRING" id="40148.A0A0E0A4B0"/>
<feature type="region of interest" description="Disordered" evidence="1">
    <location>
        <begin position="1"/>
        <end position="86"/>
    </location>
</feature>
<evidence type="ECO:0000313" key="3">
    <source>
        <dbReference type="Proteomes" id="UP000026961"/>
    </source>
</evidence>
<dbReference type="HOGENOM" id="CLU_1725155_0_0_1"/>
<evidence type="ECO:0000313" key="2">
    <source>
        <dbReference type="EnsemblPlants" id="OGLUM06G01300.1"/>
    </source>
</evidence>
<reference evidence="2" key="1">
    <citation type="submission" date="2015-04" db="UniProtKB">
        <authorList>
            <consortium name="EnsemblPlants"/>
        </authorList>
    </citation>
    <scope>IDENTIFICATION</scope>
</reference>
<feature type="compositionally biased region" description="Basic residues" evidence="1">
    <location>
        <begin position="73"/>
        <end position="84"/>
    </location>
</feature>
<protein>
    <submittedName>
        <fullName evidence="2">Uncharacterized protein</fullName>
    </submittedName>
</protein>
<reference evidence="2" key="2">
    <citation type="submission" date="2018-05" db="EMBL/GenBank/DDBJ databases">
        <title>OgluRS3 (Oryza glumaepatula Reference Sequence Version 3).</title>
        <authorList>
            <person name="Zhang J."/>
            <person name="Kudrna D."/>
            <person name="Lee S."/>
            <person name="Talag J."/>
            <person name="Welchert J."/>
            <person name="Wing R.A."/>
        </authorList>
    </citation>
    <scope>NUCLEOTIDE SEQUENCE [LARGE SCALE GENOMIC DNA]</scope>
</reference>
<name>A0A0E0A4B0_9ORYZ</name>